<feature type="region of interest" description="Disordered" evidence="1">
    <location>
        <begin position="114"/>
        <end position="135"/>
    </location>
</feature>
<reference evidence="3 4" key="1">
    <citation type="submission" date="2022-10" db="EMBL/GenBank/DDBJ databases">
        <title>Defluviimonas sp. nov., isolated from ocean surface water.</title>
        <authorList>
            <person name="He W."/>
            <person name="Wang L."/>
            <person name="Zhang D.-F."/>
        </authorList>
    </citation>
    <scope>NUCLEOTIDE SEQUENCE [LARGE SCALE GENOMIC DNA]</scope>
    <source>
        <strain evidence="3 4">WL0002</strain>
    </source>
</reference>
<keyword evidence="2" id="KW-1133">Transmembrane helix</keyword>
<evidence type="ECO:0000313" key="3">
    <source>
        <dbReference type="EMBL" id="MCV2867187.1"/>
    </source>
</evidence>
<evidence type="ECO:0000256" key="1">
    <source>
        <dbReference type="SAM" id="MobiDB-lite"/>
    </source>
</evidence>
<keyword evidence="4" id="KW-1185">Reference proteome</keyword>
<dbReference type="InterPro" id="IPR008523">
    <property type="entry name" value="DUF805"/>
</dbReference>
<keyword evidence="2" id="KW-0812">Transmembrane</keyword>
<evidence type="ECO:0000256" key="2">
    <source>
        <dbReference type="SAM" id="Phobius"/>
    </source>
</evidence>
<accession>A0ABT2Z833</accession>
<keyword evidence="2" id="KW-0472">Membrane</keyword>
<feature type="transmembrane region" description="Helical" evidence="2">
    <location>
        <begin position="54"/>
        <end position="74"/>
    </location>
</feature>
<dbReference type="RefSeq" id="WP_263732853.1">
    <property type="nucleotide sequence ID" value="NZ_JAOWKY010000001.1"/>
</dbReference>
<proteinExistence type="predicted"/>
<dbReference type="Proteomes" id="UP001652542">
    <property type="component" value="Unassembled WGS sequence"/>
</dbReference>
<dbReference type="PANTHER" id="PTHR34980:SF2">
    <property type="entry name" value="INNER MEMBRANE PROTEIN YHAH-RELATED"/>
    <property type="match status" value="1"/>
</dbReference>
<dbReference type="EMBL" id="JAOWKY010000001">
    <property type="protein sequence ID" value="MCV2867187.1"/>
    <property type="molecule type" value="Genomic_DNA"/>
</dbReference>
<gene>
    <name evidence="3" type="ORF">OEW28_00920</name>
</gene>
<organism evidence="3 4">
    <name type="scientific">Albidovulum marisflavi</name>
    <dbReference type="NCBI Taxonomy" id="2984159"/>
    <lineage>
        <taxon>Bacteria</taxon>
        <taxon>Pseudomonadati</taxon>
        <taxon>Pseudomonadota</taxon>
        <taxon>Alphaproteobacteria</taxon>
        <taxon>Rhodobacterales</taxon>
        <taxon>Paracoccaceae</taxon>
        <taxon>Albidovulum</taxon>
    </lineage>
</organism>
<feature type="transmembrane region" description="Helical" evidence="2">
    <location>
        <begin position="26"/>
        <end position="48"/>
    </location>
</feature>
<protein>
    <submittedName>
        <fullName evidence="3">DUF805 domain-containing protein</fullName>
    </submittedName>
</protein>
<feature type="transmembrane region" description="Helical" evidence="2">
    <location>
        <begin position="86"/>
        <end position="106"/>
    </location>
</feature>
<evidence type="ECO:0000313" key="4">
    <source>
        <dbReference type="Proteomes" id="UP001652542"/>
    </source>
</evidence>
<dbReference type="PANTHER" id="PTHR34980">
    <property type="entry name" value="INNER MEMBRANE PROTEIN-RELATED-RELATED"/>
    <property type="match status" value="1"/>
</dbReference>
<comment type="caution">
    <text evidence="3">The sequence shown here is derived from an EMBL/GenBank/DDBJ whole genome shotgun (WGS) entry which is preliminary data.</text>
</comment>
<dbReference type="Pfam" id="PF05656">
    <property type="entry name" value="DUF805"/>
    <property type="match status" value="1"/>
</dbReference>
<sequence>MDFWTAVKTCFNKYATFRGRATRPEYWWFVLFLFIANIVLSVLDFALFGMHAQSMQPISTIFSLVTILPSLAAAVRRLHDTGRSGWWLLLIFIPILGFLVLIWFLAQPSEEGENDFGPAPGEAGAGTSIPRVNRQ</sequence>
<name>A0ABT2Z833_9RHOB</name>